<dbReference type="GO" id="GO:0009055">
    <property type="term" value="F:electron transfer activity"/>
    <property type="evidence" value="ECO:0007669"/>
    <property type="project" value="InterPro"/>
</dbReference>
<evidence type="ECO:0000256" key="1">
    <source>
        <dbReference type="ARBA" id="ARBA00022617"/>
    </source>
</evidence>
<organism evidence="7 8">
    <name type="scientific">Candidatus Segetimicrobium genomatis</name>
    <dbReference type="NCBI Taxonomy" id="2569760"/>
    <lineage>
        <taxon>Bacteria</taxon>
        <taxon>Bacillati</taxon>
        <taxon>Candidatus Sysuimicrobiota</taxon>
        <taxon>Candidatus Sysuimicrobiia</taxon>
        <taxon>Candidatus Sysuimicrobiales</taxon>
        <taxon>Candidatus Segetimicrobiaceae</taxon>
        <taxon>Candidatus Segetimicrobium</taxon>
    </lineage>
</organism>
<dbReference type="InterPro" id="IPR009056">
    <property type="entry name" value="Cyt_c-like_dom"/>
</dbReference>
<reference evidence="7 8" key="1">
    <citation type="journal article" date="2019" name="Nat. Microbiol.">
        <title>Mediterranean grassland soil C-N compound turnover is dependent on rainfall and depth, and is mediated by genomically divergent microorganisms.</title>
        <authorList>
            <person name="Diamond S."/>
            <person name="Andeer P.F."/>
            <person name="Li Z."/>
            <person name="Crits-Christoph A."/>
            <person name="Burstein D."/>
            <person name="Anantharaman K."/>
            <person name="Lane K.R."/>
            <person name="Thomas B.C."/>
            <person name="Pan C."/>
            <person name="Northen T.R."/>
            <person name="Banfield J.F."/>
        </authorList>
    </citation>
    <scope>NUCLEOTIDE SEQUENCE [LARGE SCALE GENOMIC DNA]</scope>
    <source>
        <strain evidence="7">NP_6</strain>
    </source>
</reference>
<sequence>MQSSLPVRGWSMPSCTRLAGVTLAACLGLSACTGRDILAMRKHPEQPEAASVTAPAAPFKGPALAAATDYPKSPDSPRPQPPAEFASAKNPLQPTPENLAKGKAIYDANCAICHGPSGLGNGAAGASLNPKPANFSTPIHSQLPDGYWFWRLSKGGTVTPFSGAGSAMPPWETSLNQEQRWLVILYEHTFSKK</sequence>
<accession>A0A537J3Y3</accession>
<dbReference type="SUPFAM" id="SSF46626">
    <property type="entry name" value="Cytochrome c"/>
    <property type="match status" value="1"/>
</dbReference>
<protein>
    <submittedName>
        <fullName evidence="7">Cytochrome c</fullName>
    </submittedName>
</protein>
<keyword evidence="1 4" id="KW-0349">Heme</keyword>
<feature type="region of interest" description="Disordered" evidence="5">
    <location>
        <begin position="64"/>
        <end position="98"/>
    </location>
</feature>
<dbReference type="InterPro" id="IPR036909">
    <property type="entry name" value="Cyt_c-like_dom_sf"/>
</dbReference>
<comment type="caution">
    <text evidence="7">The sequence shown here is derived from an EMBL/GenBank/DDBJ whole genome shotgun (WGS) entry which is preliminary data.</text>
</comment>
<dbReference type="Pfam" id="PF13442">
    <property type="entry name" value="Cytochrome_CBB3"/>
    <property type="match status" value="1"/>
</dbReference>
<evidence type="ECO:0000313" key="8">
    <source>
        <dbReference type="Proteomes" id="UP000318093"/>
    </source>
</evidence>
<evidence type="ECO:0000256" key="3">
    <source>
        <dbReference type="ARBA" id="ARBA00023004"/>
    </source>
</evidence>
<keyword evidence="3 4" id="KW-0408">Iron</keyword>
<name>A0A537J3Y3_9BACT</name>
<dbReference type="PROSITE" id="PS51007">
    <property type="entry name" value="CYTC"/>
    <property type="match status" value="1"/>
</dbReference>
<evidence type="ECO:0000259" key="6">
    <source>
        <dbReference type="PROSITE" id="PS51007"/>
    </source>
</evidence>
<gene>
    <name evidence="7" type="ORF">E6H03_12780</name>
</gene>
<dbReference type="GO" id="GO:0020037">
    <property type="term" value="F:heme binding"/>
    <property type="evidence" value="ECO:0007669"/>
    <property type="project" value="InterPro"/>
</dbReference>
<evidence type="ECO:0000256" key="5">
    <source>
        <dbReference type="SAM" id="MobiDB-lite"/>
    </source>
</evidence>
<evidence type="ECO:0000256" key="4">
    <source>
        <dbReference type="PROSITE-ProRule" id="PRU00433"/>
    </source>
</evidence>
<dbReference type="Gene3D" id="1.10.760.10">
    <property type="entry name" value="Cytochrome c-like domain"/>
    <property type="match status" value="1"/>
</dbReference>
<dbReference type="AlphaFoldDB" id="A0A537J3Y3"/>
<proteinExistence type="predicted"/>
<feature type="domain" description="Cytochrome c" evidence="6">
    <location>
        <begin position="97"/>
        <end position="191"/>
    </location>
</feature>
<keyword evidence="2 4" id="KW-0479">Metal-binding</keyword>
<evidence type="ECO:0000313" key="7">
    <source>
        <dbReference type="EMBL" id="TMI78052.1"/>
    </source>
</evidence>
<dbReference type="EMBL" id="VBAN01000454">
    <property type="protein sequence ID" value="TMI78052.1"/>
    <property type="molecule type" value="Genomic_DNA"/>
</dbReference>
<feature type="compositionally biased region" description="Low complexity" evidence="5">
    <location>
        <begin position="64"/>
        <end position="73"/>
    </location>
</feature>
<evidence type="ECO:0000256" key="2">
    <source>
        <dbReference type="ARBA" id="ARBA00022723"/>
    </source>
</evidence>
<dbReference type="Proteomes" id="UP000318093">
    <property type="component" value="Unassembled WGS sequence"/>
</dbReference>
<dbReference type="GO" id="GO:0046872">
    <property type="term" value="F:metal ion binding"/>
    <property type="evidence" value="ECO:0007669"/>
    <property type="project" value="UniProtKB-KW"/>
</dbReference>